<dbReference type="AlphaFoldDB" id="C1MQI8"/>
<protein>
    <recommendedName>
        <fullName evidence="5">phosphoethanolamine N-methyltransferase</fullName>
        <ecNumber evidence="5">2.1.1.103</ecNumber>
    </recommendedName>
</protein>
<feature type="domain" description="Methyltransferase type 12" evidence="8">
    <location>
        <begin position="81"/>
        <end position="177"/>
    </location>
</feature>
<accession>C1MQI8</accession>
<evidence type="ECO:0000313" key="9">
    <source>
        <dbReference type="EMBL" id="EEH57718.1"/>
    </source>
</evidence>
<dbReference type="EMBL" id="GG663738">
    <property type="protein sequence ID" value="EEH57718.1"/>
    <property type="molecule type" value="Genomic_DNA"/>
</dbReference>
<dbReference type="GeneID" id="9683205"/>
<dbReference type="eggNOG" id="KOG1269">
    <property type="taxonomic scope" value="Eukaryota"/>
</dbReference>
<dbReference type="PANTHER" id="PTHR44307">
    <property type="entry name" value="PHOSPHOETHANOLAMINE METHYLTRANSFERASE"/>
    <property type="match status" value="1"/>
</dbReference>
<dbReference type="Pfam" id="PF08242">
    <property type="entry name" value="Methyltransf_12"/>
    <property type="match status" value="1"/>
</dbReference>
<evidence type="ECO:0000256" key="5">
    <source>
        <dbReference type="ARBA" id="ARBA00035674"/>
    </source>
</evidence>
<dbReference type="CDD" id="cd02440">
    <property type="entry name" value="AdoMet_MTases"/>
    <property type="match status" value="1"/>
</dbReference>
<evidence type="ECO:0000256" key="7">
    <source>
        <dbReference type="ARBA" id="ARBA00047841"/>
    </source>
</evidence>
<evidence type="ECO:0000256" key="4">
    <source>
        <dbReference type="ARBA" id="ARBA00022679"/>
    </source>
</evidence>
<keyword evidence="4" id="KW-0808">Transferase</keyword>
<dbReference type="PANTHER" id="PTHR44307:SF2">
    <property type="entry name" value="PHOSPHOETHANOLAMINE METHYLTRANSFERASE ISOFORM X1"/>
    <property type="match status" value="1"/>
</dbReference>
<dbReference type="OMA" id="WHYFGTE"/>
<evidence type="ECO:0000256" key="1">
    <source>
        <dbReference type="ARBA" id="ARBA00004969"/>
    </source>
</evidence>
<dbReference type="InterPro" id="IPR013217">
    <property type="entry name" value="Methyltransf_12"/>
</dbReference>
<comment type="pathway">
    <text evidence="1">Phospholipid metabolism; phosphatidylcholine biosynthesis.</text>
</comment>
<proteinExistence type="predicted"/>
<keyword evidence="3" id="KW-0489">Methyltransferase</keyword>
<comment type="catalytic activity">
    <reaction evidence="6">
        <text>N,N-dimethylethanolamine phosphate + S-adenosyl-L-methionine = phosphocholine + S-adenosyl-L-homocysteine + H(+)</text>
        <dbReference type="Rhea" id="RHEA:25325"/>
        <dbReference type="ChEBI" id="CHEBI:15378"/>
        <dbReference type="ChEBI" id="CHEBI:57856"/>
        <dbReference type="ChEBI" id="CHEBI:58641"/>
        <dbReference type="ChEBI" id="CHEBI:59789"/>
        <dbReference type="ChEBI" id="CHEBI:295975"/>
        <dbReference type="EC" id="2.1.1.103"/>
    </reaction>
    <physiologicalReaction direction="left-to-right" evidence="6">
        <dbReference type="Rhea" id="RHEA:25326"/>
    </physiologicalReaction>
</comment>
<dbReference type="Gene3D" id="3.40.50.150">
    <property type="entry name" value="Vaccinia Virus protein VP39"/>
    <property type="match status" value="1"/>
</dbReference>
<evidence type="ECO:0000259" key="8">
    <source>
        <dbReference type="Pfam" id="PF08242"/>
    </source>
</evidence>
<dbReference type="KEGG" id="mpp:MICPUCDRAFT_57307"/>
<keyword evidence="10" id="KW-1185">Reference proteome</keyword>
<sequence>MAPDATPTMKDADFSQMGIYIDGRTKNELDELLRTKPAAEVNARDLYALSCMHYMDDEPMQNAAAFFNLSDASEVASHKVLDFGAGFAGDARLIAEDHPACEVTCVEVQPHIHAAAEQLTSIVGIADRCKHQCVDVFEEAVRGAPFDHMLSVLVVLHIPDRDALWKNLARALKPGGEVYVEDYFARAPLTAEDKRQLAGPVACPYLPSEEEYKKTLEHAGFVDVEWEVMNDRWLPFVERRLAAFRAAEARNRRVHGEAMCAELDLFYRTVKELFERGNLGGVRIRARKAM</sequence>
<evidence type="ECO:0000256" key="2">
    <source>
        <dbReference type="ARBA" id="ARBA00005189"/>
    </source>
</evidence>
<evidence type="ECO:0000313" key="10">
    <source>
        <dbReference type="Proteomes" id="UP000001876"/>
    </source>
</evidence>
<dbReference type="STRING" id="564608.C1MQI8"/>
<gene>
    <name evidence="9" type="ORF">MICPUCDRAFT_57307</name>
</gene>
<comment type="pathway">
    <text evidence="2">Lipid metabolism.</text>
</comment>
<dbReference type="Proteomes" id="UP000001876">
    <property type="component" value="Unassembled WGS sequence"/>
</dbReference>
<evidence type="ECO:0000256" key="3">
    <source>
        <dbReference type="ARBA" id="ARBA00022603"/>
    </source>
</evidence>
<evidence type="ECO:0000256" key="6">
    <source>
        <dbReference type="ARBA" id="ARBA00047619"/>
    </source>
</evidence>
<dbReference type="InterPro" id="IPR029063">
    <property type="entry name" value="SAM-dependent_MTases_sf"/>
</dbReference>
<name>C1MQI8_MICPC</name>
<reference evidence="9 10" key="1">
    <citation type="journal article" date="2009" name="Science">
        <title>Green evolution and dynamic adaptations revealed by genomes of the marine picoeukaryotes Micromonas.</title>
        <authorList>
            <person name="Worden A.Z."/>
            <person name="Lee J.H."/>
            <person name="Mock T."/>
            <person name="Rouze P."/>
            <person name="Simmons M.P."/>
            <person name="Aerts A.L."/>
            <person name="Allen A.E."/>
            <person name="Cuvelier M.L."/>
            <person name="Derelle E."/>
            <person name="Everett M.V."/>
            <person name="Foulon E."/>
            <person name="Grimwood J."/>
            <person name="Gundlach H."/>
            <person name="Henrissat B."/>
            <person name="Napoli C."/>
            <person name="McDonald S.M."/>
            <person name="Parker M.S."/>
            <person name="Rombauts S."/>
            <person name="Salamov A."/>
            <person name="Von Dassow P."/>
            <person name="Badger J.H."/>
            <person name="Coutinho P.M."/>
            <person name="Demir E."/>
            <person name="Dubchak I."/>
            <person name="Gentemann C."/>
            <person name="Eikrem W."/>
            <person name="Gready J.E."/>
            <person name="John U."/>
            <person name="Lanier W."/>
            <person name="Lindquist E.A."/>
            <person name="Lucas S."/>
            <person name="Mayer K.F."/>
            <person name="Moreau H."/>
            <person name="Not F."/>
            <person name="Otillar R."/>
            <person name="Panaud O."/>
            <person name="Pangilinan J."/>
            <person name="Paulsen I."/>
            <person name="Piegu B."/>
            <person name="Poliakov A."/>
            <person name="Robbens S."/>
            <person name="Schmutz J."/>
            <person name="Toulza E."/>
            <person name="Wyss T."/>
            <person name="Zelensky A."/>
            <person name="Zhou K."/>
            <person name="Armbrust E.V."/>
            <person name="Bhattacharya D."/>
            <person name="Goodenough U.W."/>
            <person name="Van de Peer Y."/>
            <person name="Grigoriev I.V."/>
        </authorList>
    </citation>
    <scope>NUCLEOTIDE SEQUENCE [LARGE SCALE GENOMIC DNA]</scope>
    <source>
        <strain evidence="9 10">CCMP1545</strain>
    </source>
</reference>
<comment type="catalytic activity">
    <reaction evidence="7">
        <text>N-methylethanolamine phosphate + S-adenosyl-L-methionine = N,N-dimethylethanolamine phosphate + S-adenosyl-L-homocysteine + H(+)</text>
        <dbReference type="Rhea" id="RHEA:25321"/>
        <dbReference type="ChEBI" id="CHEBI:15378"/>
        <dbReference type="ChEBI" id="CHEBI:57781"/>
        <dbReference type="ChEBI" id="CHEBI:57856"/>
        <dbReference type="ChEBI" id="CHEBI:58641"/>
        <dbReference type="ChEBI" id="CHEBI:59789"/>
        <dbReference type="EC" id="2.1.1.103"/>
    </reaction>
    <physiologicalReaction direction="left-to-right" evidence="7">
        <dbReference type="Rhea" id="RHEA:25322"/>
    </physiologicalReaction>
</comment>
<organism evidence="10">
    <name type="scientific">Micromonas pusilla (strain CCMP1545)</name>
    <name type="common">Picoplanktonic green alga</name>
    <dbReference type="NCBI Taxonomy" id="564608"/>
    <lineage>
        <taxon>Eukaryota</taxon>
        <taxon>Viridiplantae</taxon>
        <taxon>Chlorophyta</taxon>
        <taxon>Mamiellophyceae</taxon>
        <taxon>Mamiellales</taxon>
        <taxon>Mamiellaceae</taxon>
        <taxon>Micromonas</taxon>
    </lineage>
</organism>
<dbReference type="GO" id="GO:0032259">
    <property type="term" value="P:methylation"/>
    <property type="evidence" value="ECO:0007669"/>
    <property type="project" value="UniProtKB-KW"/>
</dbReference>
<dbReference type="OrthoDB" id="8300214at2759"/>
<dbReference type="RefSeq" id="XP_003057767.1">
    <property type="nucleotide sequence ID" value="XM_003057721.1"/>
</dbReference>
<dbReference type="GO" id="GO:0000234">
    <property type="term" value="F:phosphoethanolamine N-methyltransferase activity"/>
    <property type="evidence" value="ECO:0007669"/>
    <property type="project" value="UniProtKB-EC"/>
</dbReference>
<dbReference type="SUPFAM" id="SSF53335">
    <property type="entry name" value="S-adenosyl-L-methionine-dependent methyltransferases"/>
    <property type="match status" value="1"/>
</dbReference>
<dbReference type="EC" id="2.1.1.103" evidence="5"/>